<keyword evidence="2" id="KW-1185">Reference proteome</keyword>
<proteinExistence type="predicted"/>
<dbReference type="KEGG" id="nhy:JQS43_15135"/>
<dbReference type="Proteomes" id="UP000662857">
    <property type="component" value="Chromosome"/>
</dbReference>
<evidence type="ECO:0000313" key="1">
    <source>
        <dbReference type="EMBL" id="QSB12990.1"/>
    </source>
</evidence>
<gene>
    <name evidence="1" type="ORF">JQS43_15135</name>
</gene>
<dbReference type="RefSeq" id="WP_239675048.1">
    <property type="nucleotide sequence ID" value="NZ_CP070499.1"/>
</dbReference>
<organism evidence="1 2">
    <name type="scientific">Natronosporangium hydrolyticum</name>
    <dbReference type="NCBI Taxonomy" id="2811111"/>
    <lineage>
        <taxon>Bacteria</taxon>
        <taxon>Bacillati</taxon>
        <taxon>Actinomycetota</taxon>
        <taxon>Actinomycetes</taxon>
        <taxon>Micromonosporales</taxon>
        <taxon>Micromonosporaceae</taxon>
        <taxon>Natronosporangium</taxon>
    </lineage>
</organism>
<dbReference type="AlphaFoldDB" id="A0A895YFN1"/>
<accession>A0A895YFN1</accession>
<evidence type="ECO:0008006" key="3">
    <source>
        <dbReference type="Google" id="ProtNLM"/>
    </source>
</evidence>
<dbReference type="EMBL" id="CP070499">
    <property type="protein sequence ID" value="QSB12990.1"/>
    <property type="molecule type" value="Genomic_DNA"/>
</dbReference>
<reference evidence="1" key="1">
    <citation type="submission" date="2021-02" db="EMBL/GenBank/DDBJ databases">
        <title>Natrosporangium hydrolyticum gen. nov., sp. nov, a haloalkaliphilic actinobacterium from a soda solonchak soil.</title>
        <authorList>
            <person name="Sorokin D.Y."/>
            <person name="Khijniak T.V."/>
            <person name="Zakharycheva A.P."/>
            <person name="Boueva O.V."/>
            <person name="Ariskina E.V."/>
            <person name="Hahnke R.L."/>
            <person name="Bunk B."/>
            <person name="Sproer C."/>
            <person name="Schumann P."/>
            <person name="Evtushenko L.I."/>
            <person name="Kublanov I.V."/>
        </authorList>
    </citation>
    <scope>NUCLEOTIDE SEQUENCE</scope>
    <source>
        <strain evidence="1">DSM 106523</strain>
    </source>
</reference>
<name>A0A895YFN1_9ACTN</name>
<evidence type="ECO:0000313" key="2">
    <source>
        <dbReference type="Proteomes" id="UP000662857"/>
    </source>
</evidence>
<sequence length="58" mass="6056">MVPIPQTDPVGAIGGYWARPRRASDKEVAQLQSLAAATAQALVGFPQVPHTAGVGESW</sequence>
<protein>
    <recommendedName>
        <fullName evidence="3">GAF domain-containing protein</fullName>
    </recommendedName>
</protein>